<keyword evidence="3" id="KW-1185">Reference proteome</keyword>
<dbReference type="AlphaFoldDB" id="A0AAE0ZLU4"/>
<accession>A0AAE0ZLU4</accession>
<gene>
    <name evidence="2" type="ORF">RRG08_024355</name>
</gene>
<organism evidence="2 3">
    <name type="scientific">Elysia crispata</name>
    <name type="common">lettuce slug</name>
    <dbReference type="NCBI Taxonomy" id="231223"/>
    <lineage>
        <taxon>Eukaryota</taxon>
        <taxon>Metazoa</taxon>
        <taxon>Spiralia</taxon>
        <taxon>Lophotrochozoa</taxon>
        <taxon>Mollusca</taxon>
        <taxon>Gastropoda</taxon>
        <taxon>Heterobranchia</taxon>
        <taxon>Euthyneura</taxon>
        <taxon>Panpulmonata</taxon>
        <taxon>Sacoglossa</taxon>
        <taxon>Placobranchoidea</taxon>
        <taxon>Plakobranchidae</taxon>
        <taxon>Elysia</taxon>
    </lineage>
</organism>
<protein>
    <submittedName>
        <fullName evidence="2">Uncharacterized protein</fullName>
    </submittedName>
</protein>
<proteinExistence type="predicted"/>
<comment type="caution">
    <text evidence="2">The sequence shown here is derived from an EMBL/GenBank/DDBJ whole genome shotgun (WGS) entry which is preliminary data.</text>
</comment>
<evidence type="ECO:0000313" key="2">
    <source>
        <dbReference type="EMBL" id="KAK3771276.1"/>
    </source>
</evidence>
<dbReference type="Proteomes" id="UP001283361">
    <property type="component" value="Unassembled WGS sequence"/>
</dbReference>
<evidence type="ECO:0000256" key="1">
    <source>
        <dbReference type="SAM" id="MobiDB-lite"/>
    </source>
</evidence>
<evidence type="ECO:0000313" key="3">
    <source>
        <dbReference type="Proteomes" id="UP001283361"/>
    </source>
</evidence>
<dbReference type="EMBL" id="JAWDGP010003760">
    <property type="protein sequence ID" value="KAK3771276.1"/>
    <property type="molecule type" value="Genomic_DNA"/>
</dbReference>
<sequence>MFQTQPLLLCLCSRLSPYSSVYVPDSAPTPLFMFQTQPLTSPYSSVYVPDSAPTPLFMFQTQPLLLCLCSRLSPYSSVYVPDSAPTPLSSPQRLIPLLSTAVCVRPPLVGVYAEQGGQLQVKFHKLQVPLILNIRSHPKSAGKEKDGHQQHDRNREADGNWGPRDRLGFSY</sequence>
<feature type="region of interest" description="Disordered" evidence="1">
    <location>
        <begin position="137"/>
        <end position="171"/>
    </location>
</feature>
<name>A0AAE0ZLU4_9GAST</name>
<feature type="compositionally biased region" description="Basic and acidic residues" evidence="1">
    <location>
        <begin position="141"/>
        <end position="171"/>
    </location>
</feature>
<reference evidence="2" key="1">
    <citation type="journal article" date="2023" name="G3 (Bethesda)">
        <title>A reference genome for the long-term kleptoplast-retaining sea slug Elysia crispata morphotype clarki.</title>
        <authorList>
            <person name="Eastman K.E."/>
            <person name="Pendleton A.L."/>
            <person name="Shaikh M.A."/>
            <person name="Suttiyut T."/>
            <person name="Ogas R."/>
            <person name="Tomko P."/>
            <person name="Gavelis G."/>
            <person name="Widhalm J.R."/>
            <person name="Wisecaver J.H."/>
        </authorList>
    </citation>
    <scope>NUCLEOTIDE SEQUENCE</scope>
    <source>
        <strain evidence="2">ECLA1</strain>
    </source>
</reference>